<gene>
    <name evidence="1" type="ORF">Lreu23DRAFT_3990</name>
</gene>
<dbReference type="RefSeq" id="WP_003663908.1">
    <property type="nucleotide sequence ID" value="NZ_AAPZ02000001.1"/>
</dbReference>
<evidence type="ECO:0000313" key="2">
    <source>
        <dbReference type="Proteomes" id="UP000003853"/>
    </source>
</evidence>
<proteinExistence type="predicted"/>
<dbReference type="EMBL" id="AAPZ02000001">
    <property type="protein sequence ID" value="EDX42474.1"/>
    <property type="molecule type" value="Genomic_DNA"/>
</dbReference>
<evidence type="ECO:0000313" key="1">
    <source>
        <dbReference type="EMBL" id="EDX42474.1"/>
    </source>
</evidence>
<dbReference type="PATRIC" id="fig|349123.13.peg.998"/>
<protein>
    <submittedName>
        <fullName evidence="1">Uncharacterized protein</fullName>
    </submittedName>
</protein>
<dbReference type="AlphaFoldDB" id="B3XM70"/>
<organism evidence="1 2">
    <name type="scientific">Limosilactobacillus reuteri subsp. rodentium (strain DSM 17509 / CIP 109821 / 100-23)</name>
    <name type="common">Lactobacillus reuteri</name>
    <dbReference type="NCBI Taxonomy" id="349123"/>
    <lineage>
        <taxon>Bacteria</taxon>
        <taxon>Bacillati</taxon>
        <taxon>Bacillota</taxon>
        <taxon>Bacilli</taxon>
        <taxon>Lactobacillales</taxon>
        <taxon>Lactobacillaceae</taxon>
        <taxon>Limosilactobacillus</taxon>
    </lineage>
</organism>
<comment type="caution">
    <text evidence="1">The sequence shown here is derived from an EMBL/GenBank/DDBJ whole genome shotgun (WGS) entry which is preliminary data.</text>
</comment>
<reference evidence="2" key="1">
    <citation type="submission" date="2008-06" db="EMBL/GenBank/DDBJ databases">
        <title>Permanent draft sequence of Lactobacillus reuteri 100-23.</title>
        <authorList>
            <consortium name="US DOE Joint Genome Institute"/>
            <person name="Copeland A."/>
            <person name="Lucas S."/>
            <person name="Lapidus A."/>
            <person name="Barry K."/>
            <person name="Detter J.C."/>
            <person name="Glavina del Rio T."/>
            <person name="Hammon N."/>
            <person name="Israni S."/>
            <person name="Dalin E."/>
            <person name="Tice H."/>
            <person name="Pitluck S."/>
            <person name="Sun H."/>
            <person name="Schmutz J."/>
            <person name="Larimer F."/>
            <person name="Land M."/>
            <person name="Hauser L."/>
            <person name="Walter J."/>
            <person name="Heng N.C.K."/>
            <person name="Tannock G.W."/>
            <person name="Richardson P."/>
        </authorList>
    </citation>
    <scope>NUCLEOTIDE SEQUENCE [LARGE SCALE GENOMIC DNA]</scope>
    <source>
        <strain evidence="2">DSM 17509 / CIP 109821 / 100-23</strain>
    </source>
</reference>
<sequence>MTDPPIIRLYETLVDTANSLGLNVYSQAQDIENLPACRISLLSGDNVNQLKNVRQYSYPFQFDVVTDKDELTLGLTYAYQLMKMLGQVEVAGCAISFADNGTPSLTSTVDTSTNRTLNRQIIRTTYQIIESAVL</sequence>
<dbReference type="eggNOG" id="ENOG5030A87">
    <property type="taxonomic scope" value="Bacteria"/>
</dbReference>
<dbReference type="Proteomes" id="UP000003853">
    <property type="component" value="Unassembled WGS sequence"/>
</dbReference>
<name>B3XM70_LIMR1</name>
<accession>B3XM70</accession>